<organism evidence="5 6">
    <name type="scientific">Paraglaciecola arctica BSs20135</name>
    <dbReference type="NCBI Taxonomy" id="493475"/>
    <lineage>
        <taxon>Bacteria</taxon>
        <taxon>Pseudomonadati</taxon>
        <taxon>Pseudomonadota</taxon>
        <taxon>Gammaproteobacteria</taxon>
        <taxon>Alteromonadales</taxon>
        <taxon>Alteromonadaceae</taxon>
        <taxon>Paraglaciecola</taxon>
    </lineage>
</organism>
<dbReference type="Gene3D" id="1.10.10.10">
    <property type="entry name" value="Winged helix-like DNA-binding domain superfamily/Winged helix DNA-binding domain"/>
    <property type="match status" value="1"/>
</dbReference>
<dbReference type="InterPro" id="IPR036388">
    <property type="entry name" value="WH-like_DNA-bd_sf"/>
</dbReference>
<dbReference type="InterPro" id="IPR036390">
    <property type="entry name" value="WH_DNA-bd_sf"/>
</dbReference>
<evidence type="ECO:0000259" key="4">
    <source>
        <dbReference type="PROSITE" id="PS50949"/>
    </source>
</evidence>
<evidence type="ECO:0000313" key="6">
    <source>
        <dbReference type="Proteomes" id="UP000006327"/>
    </source>
</evidence>
<keyword evidence="3" id="KW-0804">Transcription</keyword>
<evidence type="ECO:0000256" key="3">
    <source>
        <dbReference type="ARBA" id="ARBA00023163"/>
    </source>
</evidence>
<dbReference type="SUPFAM" id="SSF48008">
    <property type="entry name" value="GntR ligand-binding domain-like"/>
    <property type="match status" value="1"/>
</dbReference>
<protein>
    <submittedName>
        <fullName evidence="5">GntR family transcriptional regulator</fullName>
    </submittedName>
</protein>
<gene>
    <name evidence="5" type="ORF">GARC_0424</name>
</gene>
<reference evidence="5 6" key="1">
    <citation type="journal article" date="2017" name="Antonie Van Leeuwenhoek">
        <title>Rhizobium rhizosphaerae sp. nov., a novel species isolated from rice rhizosphere.</title>
        <authorList>
            <person name="Zhao J.J."/>
            <person name="Zhang J."/>
            <person name="Zhang R.J."/>
            <person name="Zhang C.W."/>
            <person name="Yin H.Q."/>
            <person name="Zhang X.X."/>
        </authorList>
    </citation>
    <scope>NUCLEOTIDE SEQUENCE [LARGE SCALE GENOMIC DNA]</scope>
    <source>
        <strain evidence="5 6">BSs20135</strain>
    </source>
</reference>
<dbReference type="PANTHER" id="PTHR43537">
    <property type="entry name" value="TRANSCRIPTIONAL REGULATOR, GNTR FAMILY"/>
    <property type="match status" value="1"/>
</dbReference>
<accession>K6Y0I3</accession>
<dbReference type="Gene3D" id="1.20.120.530">
    <property type="entry name" value="GntR ligand-binding domain-like"/>
    <property type="match status" value="1"/>
</dbReference>
<evidence type="ECO:0000256" key="2">
    <source>
        <dbReference type="ARBA" id="ARBA00023125"/>
    </source>
</evidence>
<keyword evidence="1" id="KW-0805">Transcription regulation</keyword>
<dbReference type="SMART" id="SM00345">
    <property type="entry name" value="HTH_GNTR"/>
    <property type="match status" value="1"/>
</dbReference>
<name>K6Y0I3_9ALTE</name>
<dbReference type="GO" id="GO:0003700">
    <property type="term" value="F:DNA-binding transcription factor activity"/>
    <property type="evidence" value="ECO:0007669"/>
    <property type="project" value="InterPro"/>
</dbReference>
<dbReference type="Pfam" id="PF07729">
    <property type="entry name" value="FCD"/>
    <property type="match status" value="1"/>
</dbReference>
<dbReference type="Pfam" id="PF00392">
    <property type="entry name" value="GntR"/>
    <property type="match status" value="1"/>
</dbReference>
<dbReference type="STRING" id="493475.GARC_0424"/>
<comment type="caution">
    <text evidence="5">The sequence shown here is derived from an EMBL/GenBank/DDBJ whole genome shotgun (WGS) entry which is preliminary data.</text>
</comment>
<dbReference type="EMBL" id="BAEO01000007">
    <property type="protein sequence ID" value="GAC17406.1"/>
    <property type="molecule type" value="Genomic_DNA"/>
</dbReference>
<dbReference type="AlphaFoldDB" id="K6Y0I3"/>
<evidence type="ECO:0000313" key="5">
    <source>
        <dbReference type="EMBL" id="GAC17406.1"/>
    </source>
</evidence>
<keyword evidence="6" id="KW-1185">Reference proteome</keyword>
<dbReference type="RefSeq" id="WP_007616169.1">
    <property type="nucleotide sequence ID" value="NZ_BAEO01000007.1"/>
</dbReference>
<dbReference type="InterPro" id="IPR000524">
    <property type="entry name" value="Tscrpt_reg_HTH_GntR"/>
</dbReference>
<dbReference type="OrthoDB" id="9799812at2"/>
<dbReference type="GO" id="GO:0003677">
    <property type="term" value="F:DNA binding"/>
    <property type="evidence" value="ECO:0007669"/>
    <property type="project" value="UniProtKB-KW"/>
</dbReference>
<evidence type="ECO:0000256" key="1">
    <source>
        <dbReference type="ARBA" id="ARBA00023015"/>
    </source>
</evidence>
<dbReference type="SUPFAM" id="SSF46785">
    <property type="entry name" value="Winged helix' DNA-binding domain"/>
    <property type="match status" value="1"/>
</dbReference>
<keyword evidence="2" id="KW-0238">DNA-binding</keyword>
<dbReference type="SMART" id="SM00895">
    <property type="entry name" value="FCD"/>
    <property type="match status" value="1"/>
</dbReference>
<dbReference type="InterPro" id="IPR008920">
    <property type="entry name" value="TF_FadR/GntR_C"/>
</dbReference>
<dbReference type="PANTHER" id="PTHR43537:SF41">
    <property type="entry name" value="TRANSCRIPTIONAL REGULATORY PROTEIN"/>
    <property type="match status" value="1"/>
</dbReference>
<dbReference type="InterPro" id="IPR011711">
    <property type="entry name" value="GntR_C"/>
</dbReference>
<dbReference type="Proteomes" id="UP000006327">
    <property type="component" value="Unassembled WGS sequence"/>
</dbReference>
<sequence length="215" mass="24566">MTDKQPSEALYQQLKQDIRDNKLPLSSPIKQQQLASNYGVSRIPIRDVLQRLKNEGWLMQSGKCGVMVHPLSATEAEDLYIMRMYLEPLILSHAMPKLNHQILGQATDILEQLDQPKLSIAQHGDLNWQFHACLYQAAKRPTLFNNIANLHQLCSRYIGFHSVELNYEKTSQQEHYQLLDAIKAKQLGRAKGILKQHISKAGEVLVAYLQKNMPV</sequence>
<feature type="domain" description="HTH gntR-type" evidence="4">
    <location>
        <begin position="4"/>
        <end position="71"/>
    </location>
</feature>
<proteinExistence type="predicted"/>
<dbReference type="eggNOG" id="COG1802">
    <property type="taxonomic scope" value="Bacteria"/>
</dbReference>
<dbReference type="PROSITE" id="PS50949">
    <property type="entry name" value="HTH_GNTR"/>
    <property type="match status" value="1"/>
</dbReference>